<protein>
    <submittedName>
        <fullName evidence="1">Tat (Twin-arginine translocation) pathway signal sequence domain protein</fullName>
    </submittedName>
</protein>
<dbReference type="InterPro" id="IPR027056">
    <property type="entry name" value="Gluconate_2DH_su3"/>
</dbReference>
<dbReference type="EMBL" id="FPHM01000099">
    <property type="protein sequence ID" value="SFV66561.1"/>
    <property type="molecule type" value="Genomic_DNA"/>
</dbReference>
<gene>
    <name evidence="1" type="ORF">MNB_SV-13-1134</name>
</gene>
<dbReference type="Pfam" id="PF13618">
    <property type="entry name" value="Gluconate_2-dh3"/>
    <property type="match status" value="1"/>
</dbReference>
<sequence>MKIKRREFLILSSILGLSSTLSAEVPTTFEKAFKEVVPLVKAVQAHLFPEGGDLPSSDSMGCTKFLFDTINHFRFDKDIRAFVLEGAKELNIREKGKFLSMTSEEKEKALRSYEDTRYGKSWLSRIMTLTMEGMFCDPIYGSNIDKKAWKALGHNESFPRPKEKYLGLSNV</sequence>
<organism evidence="1">
    <name type="scientific">hydrothermal vent metagenome</name>
    <dbReference type="NCBI Taxonomy" id="652676"/>
    <lineage>
        <taxon>unclassified sequences</taxon>
        <taxon>metagenomes</taxon>
        <taxon>ecological metagenomes</taxon>
    </lineage>
</organism>
<accession>A0A1W1CLL3</accession>
<proteinExistence type="predicted"/>
<reference evidence="1" key="1">
    <citation type="submission" date="2016-10" db="EMBL/GenBank/DDBJ databases">
        <authorList>
            <person name="de Groot N.N."/>
        </authorList>
    </citation>
    <scope>NUCLEOTIDE SEQUENCE</scope>
</reference>
<evidence type="ECO:0000313" key="1">
    <source>
        <dbReference type="EMBL" id="SFV66561.1"/>
    </source>
</evidence>
<dbReference type="AlphaFoldDB" id="A0A1W1CLL3"/>
<name>A0A1W1CLL3_9ZZZZ</name>